<accession>A0ABR0Q946</accession>
<dbReference type="Proteomes" id="UP001358586">
    <property type="component" value="Chromosome 4"/>
</dbReference>
<reference evidence="1 2" key="1">
    <citation type="submission" date="2023-03" db="EMBL/GenBank/DDBJ databases">
        <title>WGS of Gossypium arboreum.</title>
        <authorList>
            <person name="Yu D."/>
        </authorList>
    </citation>
    <scope>NUCLEOTIDE SEQUENCE [LARGE SCALE GENOMIC DNA]</scope>
    <source>
        <tissue evidence="1">Leaf</tissue>
    </source>
</reference>
<comment type="caution">
    <text evidence="1">The sequence shown here is derived from an EMBL/GenBank/DDBJ whole genome shotgun (WGS) entry which is preliminary data.</text>
</comment>
<keyword evidence="2" id="KW-1185">Reference proteome</keyword>
<proteinExistence type="predicted"/>
<sequence length="118" mass="13583">MSKNYPRIPGVWNFFKEESGSNSEGPDDVGGTHLDFTPYEPSLHMYNVNLHAKYGLEFLELPHRRPKHASSLLNVDDLQVGMEFSLKDDFVAIVMRYNIKHGVNFHVTKSQSEKFEVK</sequence>
<name>A0ABR0Q946_GOSAR</name>
<organism evidence="1 2">
    <name type="scientific">Gossypium arboreum</name>
    <name type="common">Tree cotton</name>
    <name type="synonym">Gossypium nanking</name>
    <dbReference type="NCBI Taxonomy" id="29729"/>
    <lineage>
        <taxon>Eukaryota</taxon>
        <taxon>Viridiplantae</taxon>
        <taxon>Streptophyta</taxon>
        <taxon>Embryophyta</taxon>
        <taxon>Tracheophyta</taxon>
        <taxon>Spermatophyta</taxon>
        <taxon>Magnoliopsida</taxon>
        <taxon>eudicotyledons</taxon>
        <taxon>Gunneridae</taxon>
        <taxon>Pentapetalae</taxon>
        <taxon>rosids</taxon>
        <taxon>malvids</taxon>
        <taxon>Malvales</taxon>
        <taxon>Malvaceae</taxon>
        <taxon>Malvoideae</taxon>
        <taxon>Gossypium</taxon>
    </lineage>
</organism>
<evidence type="ECO:0000313" key="2">
    <source>
        <dbReference type="Proteomes" id="UP001358586"/>
    </source>
</evidence>
<evidence type="ECO:0000313" key="1">
    <source>
        <dbReference type="EMBL" id="KAK5835577.1"/>
    </source>
</evidence>
<protein>
    <submittedName>
        <fullName evidence="1">Uncharacterized protein</fullName>
    </submittedName>
</protein>
<gene>
    <name evidence="1" type="ORF">PVK06_011269</name>
</gene>
<dbReference type="EMBL" id="JARKNE010000004">
    <property type="protein sequence ID" value="KAK5835577.1"/>
    <property type="molecule type" value="Genomic_DNA"/>
</dbReference>